<reference evidence="1 2" key="1">
    <citation type="submission" date="2016-10" db="EMBL/GenBank/DDBJ databases">
        <authorList>
            <person name="de Groot N.N."/>
        </authorList>
    </citation>
    <scope>NUCLEOTIDE SEQUENCE [LARGE SCALE GENOMIC DNA]</scope>
    <source>
        <strain evidence="1 2">AA1</strain>
    </source>
</reference>
<name>A0A1G5JTR0_9BACT</name>
<gene>
    <name evidence="1" type="ORF">SAMN05216233_1464</name>
</gene>
<dbReference type="InterPro" id="IPR023213">
    <property type="entry name" value="CAT-like_dom_sf"/>
</dbReference>
<dbReference type="EMBL" id="FMUX01000046">
    <property type="protein sequence ID" value="SCY91311.1"/>
    <property type="molecule type" value="Genomic_DNA"/>
</dbReference>
<sequence>MEIRKKINLKNYNRAGLLESFSKHEVPVISTTSNVDITKLKKYVDINSVNFFISMSYFVSLTINEIPQLKQRIIENVLYEYDTINPGYTILLDDETFTFCDSIHSNLFKTFNQESIETISKVKETPDTEMKDKNDMFFISNIPWFSFTSFSHPYFSKYSYIPIVTFGKYYSTNDSVFIPVAIQVNHALVDGIHLGKFYKKLSQYLLKAEKYLNG</sequence>
<evidence type="ECO:0000313" key="1">
    <source>
        <dbReference type="EMBL" id="SCY91311.1"/>
    </source>
</evidence>
<accession>A0A1G5JTR0</accession>
<dbReference type="RefSeq" id="WP_175470090.1">
    <property type="nucleotide sequence ID" value="NZ_FMUX01000046.1"/>
</dbReference>
<evidence type="ECO:0000313" key="2">
    <source>
        <dbReference type="Proteomes" id="UP000198870"/>
    </source>
</evidence>
<dbReference type="InterPro" id="IPR001707">
    <property type="entry name" value="Cmp_AcTrfase"/>
</dbReference>
<dbReference type="AlphaFoldDB" id="A0A1G5JTR0"/>
<organism evidence="1 2">
    <name type="scientific">Desulfoluna spongiiphila</name>
    <dbReference type="NCBI Taxonomy" id="419481"/>
    <lineage>
        <taxon>Bacteria</taxon>
        <taxon>Pseudomonadati</taxon>
        <taxon>Thermodesulfobacteriota</taxon>
        <taxon>Desulfobacteria</taxon>
        <taxon>Desulfobacterales</taxon>
        <taxon>Desulfolunaceae</taxon>
        <taxon>Desulfoluna</taxon>
    </lineage>
</organism>
<dbReference type="SMART" id="SM01059">
    <property type="entry name" value="CAT"/>
    <property type="match status" value="1"/>
</dbReference>
<dbReference type="Proteomes" id="UP000198870">
    <property type="component" value="Unassembled WGS sequence"/>
</dbReference>
<protein>
    <submittedName>
        <fullName evidence="1">Chloramphenicol O-acetyltransferase type A</fullName>
    </submittedName>
</protein>
<dbReference type="GO" id="GO:0008811">
    <property type="term" value="F:chloramphenicol O-acetyltransferase activity"/>
    <property type="evidence" value="ECO:0007669"/>
    <property type="project" value="InterPro"/>
</dbReference>
<keyword evidence="2" id="KW-1185">Reference proteome</keyword>
<dbReference type="SUPFAM" id="SSF52777">
    <property type="entry name" value="CoA-dependent acyltransferases"/>
    <property type="match status" value="1"/>
</dbReference>
<dbReference type="PANTHER" id="PTHR38474:SF1">
    <property type="entry name" value="SLR0299 PROTEIN"/>
    <property type="match status" value="1"/>
</dbReference>
<proteinExistence type="predicted"/>
<dbReference type="STRING" id="419481.SAMN05216233_1464"/>
<keyword evidence="1" id="KW-0808">Transferase</keyword>
<dbReference type="Gene3D" id="3.30.559.10">
    <property type="entry name" value="Chloramphenicol acetyltransferase-like domain"/>
    <property type="match status" value="1"/>
</dbReference>
<dbReference type="PANTHER" id="PTHR38474">
    <property type="entry name" value="SLR0299 PROTEIN"/>
    <property type="match status" value="1"/>
</dbReference>
<dbReference type="Pfam" id="PF00302">
    <property type="entry name" value="CAT"/>
    <property type="match status" value="1"/>
</dbReference>